<dbReference type="AlphaFoldDB" id="A0A512L3W5"/>
<accession>A0A512L3W5</accession>
<dbReference type="EMBL" id="BKAD01000003">
    <property type="protein sequence ID" value="GEP29166.1"/>
    <property type="molecule type" value="Genomic_DNA"/>
</dbReference>
<gene>
    <name evidence="2" type="ORF">TPL01_03040</name>
</gene>
<evidence type="ECO:0000313" key="3">
    <source>
        <dbReference type="Proteomes" id="UP000321337"/>
    </source>
</evidence>
<proteinExistence type="predicted"/>
<protein>
    <recommendedName>
        <fullName evidence="1">DUF58 domain-containing protein</fullName>
    </recommendedName>
</protein>
<reference evidence="2 3" key="1">
    <citation type="submission" date="2019-07" db="EMBL/GenBank/DDBJ databases">
        <title>Whole genome shotgun sequence of Thiobacillus plumbophilus NBRC 107929.</title>
        <authorList>
            <person name="Hosoyama A."/>
            <person name="Uohara A."/>
            <person name="Ohji S."/>
            <person name="Ichikawa N."/>
        </authorList>
    </citation>
    <scope>NUCLEOTIDE SEQUENCE [LARGE SCALE GENOMIC DNA]</scope>
    <source>
        <strain evidence="2 3">NBRC 107929</strain>
    </source>
</reference>
<dbReference type="PANTHER" id="PTHR33608:SF12">
    <property type="entry name" value="DUF58 DOMAIN-CONTAINING PROTEIN"/>
    <property type="match status" value="1"/>
</dbReference>
<dbReference type="Pfam" id="PF01882">
    <property type="entry name" value="DUF58"/>
    <property type="match status" value="1"/>
</dbReference>
<feature type="domain" description="DUF58" evidence="1">
    <location>
        <begin position="37"/>
        <end position="255"/>
    </location>
</feature>
<keyword evidence="3" id="KW-1185">Reference proteome</keyword>
<name>A0A512L3W5_9PROT</name>
<evidence type="ECO:0000259" key="1">
    <source>
        <dbReference type="Pfam" id="PF01882"/>
    </source>
</evidence>
<organism evidence="2 3">
    <name type="scientific">Sulfuriferula plumbiphila</name>
    <dbReference type="NCBI Taxonomy" id="171865"/>
    <lineage>
        <taxon>Bacteria</taxon>
        <taxon>Pseudomonadati</taxon>
        <taxon>Pseudomonadota</taxon>
        <taxon>Betaproteobacteria</taxon>
        <taxon>Nitrosomonadales</taxon>
        <taxon>Sulfuricellaceae</taxon>
        <taxon>Sulfuriferula</taxon>
    </lineage>
</organism>
<dbReference type="Proteomes" id="UP000321337">
    <property type="component" value="Unassembled WGS sequence"/>
</dbReference>
<comment type="caution">
    <text evidence="2">The sequence shown here is derived from an EMBL/GenBank/DDBJ whole genome shotgun (WGS) entry which is preliminary data.</text>
</comment>
<dbReference type="InterPro" id="IPR002881">
    <property type="entry name" value="DUF58"/>
</dbReference>
<sequence>MQRTRAQQGAPHVRESLHRQAGDFRSAYLGSGLDFEEARPYQPGDDVRGMDWRTTARTARAHIKIYREEHQPALHVVIDRGPSMRFGTRSRLKVTQAARIAATLGFGAAGANTCIGGTIWQPGTMTLPGRNGAAGAMQLAQAAIAPCPPLADPVAAAMPPFAELLMQLDALLARGSRVVLISDFHALCEADLPALLRLASRHQVQAIQVLDVAEQALPNVGLVAFQDAASPARCWLDTGRREVRAAYQAQASSSHAAQQALFRRIGVRLQCLLADADPFALLQQMRLS</sequence>
<evidence type="ECO:0000313" key="2">
    <source>
        <dbReference type="EMBL" id="GEP29166.1"/>
    </source>
</evidence>
<dbReference type="PANTHER" id="PTHR33608">
    <property type="entry name" value="BLL2464 PROTEIN"/>
    <property type="match status" value="1"/>
</dbReference>